<dbReference type="Gene3D" id="3.40.50.300">
    <property type="entry name" value="P-loop containing nucleotide triphosphate hydrolases"/>
    <property type="match status" value="1"/>
</dbReference>
<proteinExistence type="predicted"/>
<name>A0A3N4LIS6_9PEZI</name>
<keyword evidence="1" id="KW-0472">Membrane</keyword>
<evidence type="ECO:0000256" key="1">
    <source>
        <dbReference type="SAM" id="Phobius"/>
    </source>
</evidence>
<sequence>MWKVEHYPNFPHSGGTVFFYEDYLPNRRLPRTRSPDSALNTDYNSNTTLMASYTSTTDGPQPSAASISSKAQDAHVQDMLFPNRPTETVRSWDSNDLYKWLTAIKPPPLEDQTQEFLNLRINGPVFLAATEQWLTEKCGLPPGISKGLCILGDAIRATVGKTSNWGQKRGLEIEDHAVADPRPKIPRLYGQEDVNAQLGAFAYGQQSLLLAETALHGMIESTRRITEHILALVPTADALSDPAEETSLPFPYIGTVPKRFHLQNKASGSSLFTFHGRVIWKTLYNAAKNMDPRQNNRLHLHGTLGAGKSHMLAALVCQLIKDGTRVAYLPDCCELLLHEPPSLYIIPALYLTFHRDSELQKEFLHLSKACLDRADLEWRLLKLCNLAAQLGKPILFIIDQANALDDGIHDRVSNDKKKEVRRLLDGISSQHMKIASSTANYASAKYDEFRSTSESRLNIYMGLNSTNVSLLDYLKDEMAMWWEKHKADIQVDDEDKKLIEEFTGRLPILLQGVSDIGQVGAAEGIDSVQLQCQKLVKLPEVVKMIGAINAYATSKVNQLNADGNDSAMQSFQRGWEACIFEQALDAGDCTDLDGRFFYRDEQNGGVGRTSCNIARAVAASRLREIENLPQFAEKRWLNRIARCRDNAAVLGLLVERAILGVLIQRGSVFAGREFDKPLVQQKFMGRIPIQPPTNTPPVIYIPTMYNYEGVDAILAIRPKVKKGEESQAIVVGIQITISNSHSDSEAAFMGTWGAWHDLMACDKTEFRFVWVVKDLAPGWQTGWSEIPQKVVTLRGRQRLVHPPYKVSIARKAGRGAGTPVVILLSIVFVFAIVYQRRYRRATVPPTPSPHLLRIFVRGLRLRARILGRTTDLERLYNGADWTRVFSVHCCGVSVQDSSLA</sequence>
<dbReference type="STRING" id="1051890.A0A3N4LIS6"/>
<dbReference type="AlphaFoldDB" id="A0A3N4LIS6"/>
<evidence type="ECO:0008006" key="4">
    <source>
        <dbReference type="Google" id="ProtNLM"/>
    </source>
</evidence>
<evidence type="ECO:0000313" key="3">
    <source>
        <dbReference type="Proteomes" id="UP000267821"/>
    </source>
</evidence>
<protein>
    <recommendedName>
        <fullName evidence="4">SAM domain-containing protein</fullName>
    </recommendedName>
</protein>
<keyword evidence="1" id="KW-1133">Transmembrane helix</keyword>
<reference evidence="2 3" key="1">
    <citation type="journal article" date="2018" name="Nat. Ecol. Evol.">
        <title>Pezizomycetes genomes reveal the molecular basis of ectomycorrhizal truffle lifestyle.</title>
        <authorList>
            <person name="Murat C."/>
            <person name="Payen T."/>
            <person name="Noel B."/>
            <person name="Kuo A."/>
            <person name="Morin E."/>
            <person name="Chen J."/>
            <person name="Kohler A."/>
            <person name="Krizsan K."/>
            <person name="Balestrini R."/>
            <person name="Da Silva C."/>
            <person name="Montanini B."/>
            <person name="Hainaut M."/>
            <person name="Levati E."/>
            <person name="Barry K.W."/>
            <person name="Belfiori B."/>
            <person name="Cichocki N."/>
            <person name="Clum A."/>
            <person name="Dockter R.B."/>
            <person name="Fauchery L."/>
            <person name="Guy J."/>
            <person name="Iotti M."/>
            <person name="Le Tacon F."/>
            <person name="Lindquist E.A."/>
            <person name="Lipzen A."/>
            <person name="Malagnac F."/>
            <person name="Mello A."/>
            <person name="Molinier V."/>
            <person name="Miyauchi S."/>
            <person name="Poulain J."/>
            <person name="Riccioni C."/>
            <person name="Rubini A."/>
            <person name="Sitrit Y."/>
            <person name="Splivallo R."/>
            <person name="Traeger S."/>
            <person name="Wang M."/>
            <person name="Zifcakova L."/>
            <person name="Wipf D."/>
            <person name="Zambonelli A."/>
            <person name="Paolocci F."/>
            <person name="Nowrousian M."/>
            <person name="Ottonello S."/>
            <person name="Baldrian P."/>
            <person name="Spatafora J.W."/>
            <person name="Henrissat B."/>
            <person name="Nagy L.G."/>
            <person name="Aury J.M."/>
            <person name="Wincker P."/>
            <person name="Grigoriev I.V."/>
            <person name="Bonfante P."/>
            <person name="Martin F.M."/>
        </authorList>
    </citation>
    <scope>NUCLEOTIDE SEQUENCE [LARGE SCALE GENOMIC DNA]</scope>
    <source>
        <strain evidence="2 3">ATCC MYA-4762</strain>
    </source>
</reference>
<keyword evidence="1" id="KW-0812">Transmembrane</keyword>
<dbReference type="InParanoid" id="A0A3N4LIS6"/>
<accession>A0A3N4LIS6</accession>
<gene>
    <name evidence="2" type="ORF">L211DRAFT_851538</name>
</gene>
<evidence type="ECO:0000313" key="2">
    <source>
        <dbReference type="EMBL" id="RPB21359.1"/>
    </source>
</evidence>
<dbReference type="InterPro" id="IPR027417">
    <property type="entry name" value="P-loop_NTPase"/>
</dbReference>
<dbReference type="Gene3D" id="1.10.150.50">
    <property type="entry name" value="Transcription Factor, Ets-1"/>
    <property type="match status" value="1"/>
</dbReference>
<feature type="transmembrane region" description="Helical" evidence="1">
    <location>
        <begin position="816"/>
        <end position="834"/>
    </location>
</feature>
<organism evidence="2 3">
    <name type="scientific">Terfezia boudieri ATCC MYA-4762</name>
    <dbReference type="NCBI Taxonomy" id="1051890"/>
    <lineage>
        <taxon>Eukaryota</taxon>
        <taxon>Fungi</taxon>
        <taxon>Dikarya</taxon>
        <taxon>Ascomycota</taxon>
        <taxon>Pezizomycotina</taxon>
        <taxon>Pezizomycetes</taxon>
        <taxon>Pezizales</taxon>
        <taxon>Pezizaceae</taxon>
        <taxon>Terfezia</taxon>
    </lineage>
</organism>
<keyword evidence="3" id="KW-1185">Reference proteome</keyword>
<dbReference type="Proteomes" id="UP000267821">
    <property type="component" value="Unassembled WGS sequence"/>
</dbReference>
<dbReference type="InterPro" id="IPR013761">
    <property type="entry name" value="SAM/pointed_sf"/>
</dbReference>
<dbReference type="OrthoDB" id="5363860at2759"/>
<dbReference type="EMBL" id="ML121560">
    <property type="protein sequence ID" value="RPB21359.1"/>
    <property type="molecule type" value="Genomic_DNA"/>
</dbReference>
<dbReference type="SUPFAM" id="SSF52540">
    <property type="entry name" value="P-loop containing nucleoside triphosphate hydrolases"/>
    <property type="match status" value="1"/>
</dbReference>
<dbReference type="SUPFAM" id="SSF47769">
    <property type="entry name" value="SAM/Pointed domain"/>
    <property type="match status" value="1"/>
</dbReference>